<reference evidence="1 2" key="1">
    <citation type="submission" date="2018-01" db="EMBL/GenBank/DDBJ databases">
        <authorList>
            <person name="Gaut B.S."/>
            <person name="Morton B.R."/>
            <person name="Clegg M.T."/>
            <person name="Duvall M.R."/>
        </authorList>
    </citation>
    <scope>NUCLEOTIDE SEQUENCE [LARGE SCALE GENOMIC DNA]</scope>
    <source>
        <strain evidence="1">GP69</strain>
    </source>
</reference>
<name>A0A2K4ZL70_9FIRM</name>
<dbReference type="RefSeq" id="WP_103241226.1">
    <property type="nucleotide sequence ID" value="NZ_JANJZD010000021.1"/>
</dbReference>
<dbReference type="EMBL" id="OFSM01000023">
    <property type="protein sequence ID" value="SOY31221.1"/>
    <property type="molecule type" value="Genomic_DNA"/>
</dbReference>
<evidence type="ECO:0000313" key="2">
    <source>
        <dbReference type="Proteomes" id="UP000236311"/>
    </source>
</evidence>
<dbReference type="AlphaFoldDB" id="A0A2K4ZL70"/>
<dbReference type="OrthoDB" id="9801315at2"/>
<proteinExistence type="predicted"/>
<sequence length="268" mass="31332">MSKKKNRPHGHYCKICGEYKANEKFSGKGHAAHICKACSRLSAAEKAAAMDTNRLMNFPMRRLSESEKKWLKAKMKDECPEVAETAREVFNACFPHAERNAMKKQLVINTLSFEVHTEVYDGYGDMEMADRRFTIDRKSRVLTMTDFQAEGEGQSVTLEGGQMAKLLRYIVHTLEIFMWEQDYCLNPDEEDYDPFLEGEEGFFMEDLEDRLEIQPPKEPEGSPSWRVQVEYTNHTEQDMCSYNDYLSDRPEELYLSLLEYFEPEEEEF</sequence>
<evidence type="ECO:0000313" key="1">
    <source>
        <dbReference type="EMBL" id="SOY31221.1"/>
    </source>
</evidence>
<organism evidence="1 2">
    <name type="scientific">Acetatifactor muris</name>
    <dbReference type="NCBI Taxonomy" id="879566"/>
    <lineage>
        <taxon>Bacteria</taxon>
        <taxon>Bacillati</taxon>
        <taxon>Bacillota</taxon>
        <taxon>Clostridia</taxon>
        <taxon>Lachnospirales</taxon>
        <taxon>Lachnospiraceae</taxon>
        <taxon>Acetatifactor</taxon>
    </lineage>
</organism>
<accession>A0A2K4ZL70</accession>
<dbReference type="Proteomes" id="UP000236311">
    <property type="component" value="Unassembled WGS sequence"/>
</dbReference>
<protein>
    <submittedName>
        <fullName evidence="1">Uncharacterized protein</fullName>
    </submittedName>
</protein>
<gene>
    <name evidence="1" type="ORF">AMURIS_03957</name>
</gene>
<keyword evidence="2" id="KW-1185">Reference proteome</keyword>